<feature type="transmembrane region" description="Helical" evidence="5">
    <location>
        <begin position="73"/>
        <end position="91"/>
    </location>
</feature>
<evidence type="ECO:0000256" key="1">
    <source>
        <dbReference type="ARBA" id="ARBA00004141"/>
    </source>
</evidence>
<gene>
    <name evidence="6" type="ORF">EDEG_00350</name>
</gene>
<feature type="transmembrane region" description="Helical" evidence="5">
    <location>
        <begin position="37"/>
        <end position="53"/>
    </location>
</feature>
<feature type="transmembrane region" description="Helical" evidence="5">
    <location>
        <begin position="6"/>
        <end position="25"/>
    </location>
</feature>
<proteinExistence type="predicted"/>
<protein>
    <recommendedName>
        <fullName evidence="8">Zinc/iron permease</fullName>
    </recommendedName>
</protein>
<accession>J9D2F5</accession>
<evidence type="ECO:0000313" key="6">
    <source>
        <dbReference type="EMBL" id="EJW01759.1"/>
    </source>
</evidence>
<reference evidence="6 7" key="1">
    <citation type="submission" date="2011-08" db="EMBL/GenBank/DDBJ databases">
        <authorList>
            <person name="Liu Z.J."/>
            <person name="Shi F.L."/>
            <person name="Lu J.Q."/>
            <person name="Li M."/>
            <person name="Wang Z.L."/>
        </authorList>
    </citation>
    <scope>NUCLEOTIDE SEQUENCE [LARGE SCALE GENOMIC DNA]</scope>
    <source>
        <strain evidence="6 7">USNM 41457</strain>
    </source>
</reference>
<dbReference type="EMBL" id="AFBI03000004">
    <property type="protein sequence ID" value="EJW01759.1"/>
    <property type="molecule type" value="Genomic_DNA"/>
</dbReference>
<evidence type="ECO:0000256" key="2">
    <source>
        <dbReference type="ARBA" id="ARBA00022692"/>
    </source>
</evidence>
<dbReference type="PANTHER" id="PTHR11040:SF140">
    <property type="entry name" value="ZRT (ZRT), IRT- (IRT-) LIKE PROTEIN TRANSPORTER"/>
    <property type="match status" value="1"/>
</dbReference>
<organism evidence="6 7">
    <name type="scientific">Edhazardia aedis (strain USNM 41457)</name>
    <name type="common">Microsporidian parasite</name>
    <dbReference type="NCBI Taxonomy" id="1003232"/>
    <lineage>
        <taxon>Eukaryota</taxon>
        <taxon>Fungi</taxon>
        <taxon>Fungi incertae sedis</taxon>
        <taxon>Microsporidia</taxon>
        <taxon>Edhazardia</taxon>
    </lineage>
</organism>
<feature type="transmembrane region" description="Helical" evidence="5">
    <location>
        <begin position="202"/>
        <end position="225"/>
    </location>
</feature>
<evidence type="ECO:0000256" key="5">
    <source>
        <dbReference type="SAM" id="Phobius"/>
    </source>
</evidence>
<feature type="transmembrane region" description="Helical" evidence="5">
    <location>
        <begin position="174"/>
        <end position="196"/>
    </location>
</feature>
<keyword evidence="7" id="KW-1185">Reference proteome</keyword>
<evidence type="ECO:0000256" key="4">
    <source>
        <dbReference type="ARBA" id="ARBA00023136"/>
    </source>
</evidence>
<comment type="caution">
    <text evidence="6">The sequence shown here is derived from an EMBL/GenBank/DDBJ whole genome shotgun (WGS) entry which is preliminary data.</text>
</comment>
<dbReference type="InterPro" id="IPR003689">
    <property type="entry name" value="ZIP"/>
</dbReference>
<dbReference type="GO" id="GO:0005385">
    <property type="term" value="F:zinc ion transmembrane transporter activity"/>
    <property type="evidence" value="ECO:0007669"/>
    <property type="project" value="TreeGrafter"/>
</dbReference>
<dbReference type="Proteomes" id="UP000003163">
    <property type="component" value="Unassembled WGS sequence"/>
</dbReference>
<evidence type="ECO:0000313" key="7">
    <source>
        <dbReference type="Proteomes" id="UP000003163"/>
    </source>
</evidence>
<dbReference type="OMA" id="FYIGFVE"/>
<keyword evidence="4 5" id="KW-0472">Membrane</keyword>
<feature type="transmembrane region" description="Helical" evidence="5">
    <location>
        <begin position="111"/>
        <end position="130"/>
    </location>
</feature>
<name>J9D2F5_EDHAE</name>
<dbReference type="STRING" id="1003232.J9D2F5"/>
<dbReference type="OrthoDB" id="448280at2759"/>
<dbReference type="GO" id="GO:0016020">
    <property type="term" value="C:membrane"/>
    <property type="evidence" value="ECO:0007669"/>
    <property type="project" value="UniProtKB-SubCell"/>
</dbReference>
<keyword evidence="2 5" id="KW-0812">Transmembrane</keyword>
<feature type="transmembrane region" description="Helical" evidence="5">
    <location>
        <begin position="246"/>
        <end position="269"/>
    </location>
</feature>
<feature type="transmembrane region" description="Helical" evidence="5">
    <location>
        <begin position="142"/>
        <end position="162"/>
    </location>
</feature>
<evidence type="ECO:0008006" key="8">
    <source>
        <dbReference type="Google" id="ProtNLM"/>
    </source>
</evidence>
<dbReference type="Pfam" id="PF02535">
    <property type="entry name" value="Zip"/>
    <property type="match status" value="1"/>
</dbReference>
<reference evidence="7" key="2">
    <citation type="submission" date="2015-07" db="EMBL/GenBank/DDBJ databases">
        <title>Contrasting host-pathogen interactions and genome evolution in two generalist and specialist microsporidian pathogens of mosquitoes.</title>
        <authorList>
            <consortium name="The Broad Institute Genomics Platform"/>
            <consortium name="The Broad Institute Genome Sequencing Center for Infectious Disease"/>
            <person name="Cuomo C.A."/>
            <person name="Sanscrainte N.D."/>
            <person name="Goldberg J.M."/>
            <person name="Heiman D."/>
            <person name="Young S."/>
            <person name="Zeng Q."/>
            <person name="Becnel J.J."/>
            <person name="Birren B.W."/>
        </authorList>
    </citation>
    <scope>NUCLEOTIDE SEQUENCE [LARGE SCALE GENOMIC DNA]</scope>
    <source>
        <strain evidence="7">USNM 41457</strain>
    </source>
</reference>
<dbReference type="AlphaFoldDB" id="J9D2F5"/>
<evidence type="ECO:0000256" key="3">
    <source>
        <dbReference type="ARBA" id="ARBA00022989"/>
    </source>
</evidence>
<sequence length="270" mass="29948">MTTKEIIETIGITSFMFIFTLVFAHSHRIFKKSTLSSYLKCFACGVIIAAIIFDTARDLYEDQDFKGWCSNIGPLSAGLSFLLLVWIDKLYLAINQGEHDSVPEDISLKKAVVFVLALSIHSFLEGLGFAAKSNKRNDLGCYLLVILGHKWMEAFALGVSVANAPFIKNTANWLLILYSALTPIGMIVSKMILIFFNKHFKEMILCILTGVSTGSFFYIGFVEMLHSEFEEHNHSKSNSKKTRSKLAAITLGFASMAVIFTCLGATIGLD</sequence>
<keyword evidence="3 5" id="KW-1133">Transmembrane helix</keyword>
<dbReference type="InParanoid" id="J9D2F5"/>
<dbReference type="HOGENOM" id="CLU_040462_3_1_1"/>
<dbReference type="PANTHER" id="PTHR11040">
    <property type="entry name" value="ZINC/IRON TRANSPORTER"/>
    <property type="match status" value="1"/>
</dbReference>
<dbReference type="VEuPathDB" id="MicrosporidiaDB:EDEG_00350"/>
<comment type="subcellular location">
    <subcellularLocation>
        <location evidence="1">Membrane</location>
        <topology evidence="1">Multi-pass membrane protein</topology>
    </subcellularLocation>
</comment>